<dbReference type="SMART" id="SM00487">
    <property type="entry name" value="DEXDc"/>
    <property type="match status" value="1"/>
</dbReference>
<dbReference type="PANTHER" id="PTHR47396">
    <property type="entry name" value="TYPE I RESTRICTION ENZYME ECOKI R PROTEIN"/>
    <property type="match status" value="1"/>
</dbReference>
<dbReference type="InterPro" id="IPR058403">
    <property type="entry name" value="DUF8090"/>
</dbReference>
<dbReference type="Pfam" id="PF13091">
    <property type="entry name" value="PLDc_2"/>
    <property type="match status" value="1"/>
</dbReference>
<dbReference type="CDD" id="cd18799">
    <property type="entry name" value="SF2_C_EcoAI-like"/>
    <property type="match status" value="1"/>
</dbReference>
<protein>
    <submittedName>
        <fullName evidence="3">Superfamily II DNA or RNA helicase</fullName>
    </submittedName>
</protein>
<dbReference type="CDD" id="cd09204">
    <property type="entry name" value="PLDc_N_DEXD_b2"/>
    <property type="match status" value="1"/>
</dbReference>
<gene>
    <name evidence="3" type="ORF">B0H94_105151</name>
</gene>
<dbReference type="OrthoDB" id="9802848at2"/>
<dbReference type="InterPro" id="IPR001650">
    <property type="entry name" value="Helicase_C-like"/>
</dbReference>
<dbReference type="InterPro" id="IPR021835">
    <property type="entry name" value="DUF3427"/>
</dbReference>
<dbReference type="SUPFAM" id="SSF56024">
    <property type="entry name" value="Phospholipase D/nuclease"/>
    <property type="match status" value="1"/>
</dbReference>
<dbReference type="SMART" id="SM00490">
    <property type="entry name" value="HELICc"/>
    <property type="match status" value="1"/>
</dbReference>
<feature type="domain" description="Helicase C-terminal" evidence="2">
    <location>
        <begin position="441"/>
        <end position="593"/>
    </location>
</feature>
<evidence type="ECO:0000259" key="2">
    <source>
        <dbReference type="PROSITE" id="PS51194"/>
    </source>
</evidence>
<dbReference type="Gene3D" id="3.30.870.10">
    <property type="entry name" value="Endonuclease Chain A"/>
    <property type="match status" value="1"/>
</dbReference>
<dbReference type="Pfam" id="PF26350">
    <property type="entry name" value="DUF8090"/>
    <property type="match status" value="1"/>
</dbReference>
<dbReference type="InterPro" id="IPR050742">
    <property type="entry name" value="Helicase_Restrict-Modif_Enz"/>
</dbReference>
<dbReference type="SUPFAM" id="SSF52540">
    <property type="entry name" value="P-loop containing nucleoside triphosphate hydrolases"/>
    <property type="match status" value="1"/>
</dbReference>
<dbReference type="GO" id="GO:0016787">
    <property type="term" value="F:hydrolase activity"/>
    <property type="evidence" value="ECO:0007669"/>
    <property type="project" value="InterPro"/>
</dbReference>
<dbReference type="Pfam" id="PF00271">
    <property type="entry name" value="Helicase_C"/>
    <property type="match status" value="1"/>
</dbReference>
<evidence type="ECO:0000313" key="3">
    <source>
        <dbReference type="EMBL" id="PSL46998.1"/>
    </source>
</evidence>
<proteinExistence type="predicted"/>
<dbReference type="AlphaFoldDB" id="A0A2P8HL99"/>
<organism evidence="3 4">
    <name type="scientific">Salsuginibacillus halophilus</name>
    <dbReference type="NCBI Taxonomy" id="517424"/>
    <lineage>
        <taxon>Bacteria</taxon>
        <taxon>Bacillati</taxon>
        <taxon>Bacillota</taxon>
        <taxon>Bacilli</taxon>
        <taxon>Bacillales</taxon>
        <taxon>Bacillaceae</taxon>
        <taxon>Salsuginibacillus</taxon>
    </lineage>
</organism>
<reference evidence="3 4" key="1">
    <citation type="submission" date="2018-03" db="EMBL/GenBank/DDBJ databases">
        <title>Genomic Encyclopedia of Type Strains, Phase III (KMG-III): the genomes of soil and plant-associated and newly described type strains.</title>
        <authorList>
            <person name="Whitman W."/>
        </authorList>
    </citation>
    <scope>NUCLEOTIDE SEQUENCE [LARGE SCALE GENOMIC DNA]</scope>
    <source>
        <strain evidence="3 4">CGMCC 1.07653</strain>
    </source>
</reference>
<dbReference type="InterPro" id="IPR025202">
    <property type="entry name" value="PLD-like_dom"/>
</dbReference>
<keyword evidence="3" id="KW-0547">Nucleotide-binding</keyword>
<dbReference type="InterPro" id="IPR006935">
    <property type="entry name" value="Helicase/UvrB_N"/>
</dbReference>
<dbReference type="GO" id="GO:0003677">
    <property type="term" value="F:DNA binding"/>
    <property type="evidence" value="ECO:0007669"/>
    <property type="project" value="InterPro"/>
</dbReference>
<dbReference type="GO" id="GO:0005829">
    <property type="term" value="C:cytosol"/>
    <property type="evidence" value="ECO:0007669"/>
    <property type="project" value="TreeGrafter"/>
</dbReference>
<dbReference type="CDD" id="cd18032">
    <property type="entry name" value="DEXHc_RE_I_III_res"/>
    <property type="match status" value="1"/>
</dbReference>
<evidence type="ECO:0000259" key="1">
    <source>
        <dbReference type="PROSITE" id="PS51192"/>
    </source>
</evidence>
<keyword evidence="3" id="KW-0067">ATP-binding</keyword>
<accession>A0A2P8HL99</accession>
<dbReference type="Gene3D" id="3.40.50.300">
    <property type="entry name" value="P-loop containing nucleotide triphosphate hydrolases"/>
    <property type="match status" value="2"/>
</dbReference>
<evidence type="ECO:0000313" key="4">
    <source>
        <dbReference type="Proteomes" id="UP000242310"/>
    </source>
</evidence>
<dbReference type="InterPro" id="IPR014001">
    <property type="entry name" value="Helicase_ATP-bd"/>
</dbReference>
<dbReference type="GO" id="GO:0005524">
    <property type="term" value="F:ATP binding"/>
    <property type="evidence" value="ECO:0007669"/>
    <property type="project" value="InterPro"/>
</dbReference>
<dbReference type="PROSITE" id="PS51192">
    <property type="entry name" value="HELICASE_ATP_BIND_1"/>
    <property type="match status" value="1"/>
</dbReference>
<dbReference type="PROSITE" id="PS51194">
    <property type="entry name" value="HELICASE_CTER"/>
    <property type="match status" value="1"/>
</dbReference>
<comment type="caution">
    <text evidence="3">The sequence shown here is derived from an EMBL/GenBank/DDBJ whole genome shotgun (WGS) entry which is preliminary data.</text>
</comment>
<dbReference type="GO" id="GO:0004386">
    <property type="term" value="F:helicase activity"/>
    <property type="evidence" value="ECO:0007669"/>
    <property type="project" value="UniProtKB-KW"/>
</dbReference>
<feature type="domain" description="Helicase ATP-binding" evidence="1">
    <location>
        <begin position="238"/>
        <end position="390"/>
    </location>
</feature>
<dbReference type="InterPro" id="IPR027417">
    <property type="entry name" value="P-loop_NTPase"/>
</dbReference>
<sequence>MEELTAQLRASLEHGFIDQQHMPVERMRPQLVLNEADHHMLHTLLEELEVCSGFLFSVAFITESGLSALKAKLLDLHFRGVNGKILTSTYLAFNQPKVFRELRKLHNVEVRTTAREGFHAKGYIFQHQEHTSLIVGSSNLTASALKTNYEWNIKLTSRDEGDIVHHFHDQFLRVWEEAAPLTDEWIEAYEKLYKAEVRRRPAEAVAELTAGYETNALREAVQLEPNAMQQKALAGIAGLRSEQARRGLVVSATGTGKTMLAAFDVRRMQPARFLFIAHREQILHKAKETFQTVLGLNEEDVGILSGGRDESHKRYVFATIQTLSQSERLYQEAADAFDYILIDEVHKAGAATYQRVMDHFTPSWLMGMTATPERTDGFNIFEMFDYNIACEIRLQEALEEDMLCPFHYFGVTDASIAEGAKDVTAKLHQVPVEDRFTHILDKIKYYGYAGERVQGLIFCGDKREAHKLSELMNNAGYRTAALTGEDAQEARMQRVTDLEHNRLDYILTVDIFNEGIDIPTVNQVVMLRRTESSIIFVQQLGRGLRKAEGKPFVTVIDFIGNYQNNYLIPVALAGDQSMNKDNLRRYLQNTDFVQGLSVVNFEAVAKEQVYRAVDQTQIAGLRMMKSAYEKLKFRLGRKPMLHDFITHNALDPEVIVHYQRTNYYDFLQRVDPEAYVLNECKRSVLTQVSQEFLSGKRKHELVLLDMLLQGGVVTDEAYAARLAELNCYWDQDVSHSVAGMFDLTFYKQQELKKYGEVQFVERFNAGYQWTKATSEALQRDENFLAFLKDAVAAGLEKSKAYRPDVRLTRFQKYTRREVVKLLNWEKDESSAVFGYRTRQQTTPIFITYDKQDDVSASVAYKDELLSPERLQWFTRNRKTLASEEVRDVVESRERGNTSYIFVKKSDDEGTGFYYLGTAETVAGTPEETTITDDKGQVLSIVKMQLALEAPVDARLYQYLLE</sequence>
<keyword evidence="3" id="KW-0378">Hydrolase</keyword>
<dbReference type="PANTHER" id="PTHR47396:SF1">
    <property type="entry name" value="ATP-DEPENDENT HELICASE IRC3-RELATED"/>
    <property type="match status" value="1"/>
</dbReference>
<keyword evidence="3" id="KW-0347">Helicase</keyword>
<dbReference type="Pfam" id="PF04851">
    <property type="entry name" value="ResIII"/>
    <property type="match status" value="1"/>
</dbReference>
<dbReference type="EMBL" id="PYAV01000005">
    <property type="protein sequence ID" value="PSL46998.1"/>
    <property type="molecule type" value="Genomic_DNA"/>
</dbReference>
<name>A0A2P8HL99_9BACI</name>
<dbReference type="Proteomes" id="UP000242310">
    <property type="component" value="Unassembled WGS sequence"/>
</dbReference>
<dbReference type="Pfam" id="PF11907">
    <property type="entry name" value="DUF3427"/>
    <property type="match status" value="1"/>
</dbReference>
<dbReference type="RefSeq" id="WP_106588319.1">
    <property type="nucleotide sequence ID" value="NZ_PYAV01000005.1"/>
</dbReference>
<keyword evidence="4" id="KW-1185">Reference proteome</keyword>